<dbReference type="EMBL" id="ABEU02000009">
    <property type="protein sequence ID" value="PNR48470.1"/>
    <property type="molecule type" value="Genomic_DNA"/>
</dbReference>
<proteinExistence type="predicted"/>
<reference evidence="3" key="3">
    <citation type="submission" date="2020-12" db="UniProtKB">
        <authorList>
            <consortium name="EnsemblPlants"/>
        </authorList>
    </citation>
    <scope>IDENTIFICATION</scope>
</reference>
<keyword evidence="1" id="KW-1133">Transmembrane helix</keyword>
<evidence type="ECO:0000313" key="3">
    <source>
        <dbReference type="EnsemblPlants" id="PAC:32911377.CDS.1"/>
    </source>
</evidence>
<evidence type="ECO:0000256" key="1">
    <source>
        <dbReference type="SAM" id="Phobius"/>
    </source>
</evidence>
<protein>
    <submittedName>
        <fullName evidence="2 3">Uncharacterized protein</fullName>
    </submittedName>
</protein>
<evidence type="ECO:0000313" key="4">
    <source>
        <dbReference type="Proteomes" id="UP000006727"/>
    </source>
</evidence>
<accession>A0A2K1K3W9</accession>
<gene>
    <name evidence="2" type="ORF">PHYPA_012947</name>
</gene>
<reference evidence="2 4" key="2">
    <citation type="journal article" date="2018" name="Plant J.">
        <title>The Physcomitrella patens chromosome-scale assembly reveals moss genome structure and evolution.</title>
        <authorList>
            <person name="Lang D."/>
            <person name="Ullrich K.K."/>
            <person name="Murat F."/>
            <person name="Fuchs J."/>
            <person name="Jenkins J."/>
            <person name="Haas F.B."/>
            <person name="Piednoel M."/>
            <person name="Gundlach H."/>
            <person name="Van Bel M."/>
            <person name="Meyberg R."/>
            <person name="Vives C."/>
            <person name="Morata J."/>
            <person name="Symeonidi A."/>
            <person name="Hiss M."/>
            <person name="Muchero W."/>
            <person name="Kamisugi Y."/>
            <person name="Saleh O."/>
            <person name="Blanc G."/>
            <person name="Decker E.L."/>
            <person name="van Gessel N."/>
            <person name="Grimwood J."/>
            <person name="Hayes R.D."/>
            <person name="Graham S.W."/>
            <person name="Gunter L.E."/>
            <person name="McDaniel S.F."/>
            <person name="Hoernstein S.N.W."/>
            <person name="Larsson A."/>
            <person name="Li F.W."/>
            <person name="Perroud P.F."/>
            <person name="Phillips J."/>
            <person name="Ranjan P."/>
            <person name="Rokshar D.S."/>
            <person name="Rothfels C.J."/>
            <person name="Schneider L."/>
            <person name="Shu S."/>
            <person name="Stevenson D.W."/>
            <person name="Thummler F."/>
            <person name="Tillich M."/>
            <person name="Villarreal Aguilar J.C."/>
            <person name="Widiez T."/>
            <person name="Wong G.K."/>
            <person name="Wymore A."/>
            <person name="Zhang Y."/>
            <person name="Zimmer A.D."/>
            <person name="Quatrano R.S."/>
            <person name="Mayer K.F.X."/>
            <person name="Goodstein D."/>
            <person name="Casacuberta J.M."/>
            <person name="Vandepoele K."/>
            <person name="Reski R."/>
            <person name="Cuming A.C."/>
            <person name="Tuskan G.A."/>
            <person name="Maumus F."/>
            <person name="Salse J."/>
            <person name="Schmutz J."/>
            <person name="Rensing S.A."/>
        </authorList>
    </citation>
    <scope>NUCLEOTIDE SEQUENCE [LARGE SCALE GENOMIC DNA]</scope>
    <source>
        <strain evidence="3 4">cv. Gransden 2004</strain>
    </source>
</reference>
<feature type="transmembrane region" description="Helical" evidence="1">
    <location>
        <begin position="15"/>
        <end position="34"/>
    </location>
</feature>
<evidence type="ECO:0000313" key="2">
    <source>
        <dbReference type="EMBL" id="PNR48470.1"/>
    </source>
</evidence>
<dbReference type="EnsemblPlants" id="Pp3c9_19840V3.1">
    <property type="protein sequence ID" value="PAC:32911377.CDS.1"/>
    <property type="gene ID" value="Pp3c9_19840"/>
</dbReference>
<dbReference type="Proteomes" id="UP000006727">
    <property type="component" value="Chromosome 9"/>
</dbReference>
<dbReference type="Gramene" id="Pp3c9_19840V3.1">
    <property type="protein sequence ID" value="PAC:32911377.CDS.1"/>
    <property type="gene ID" value="Pp3c9_19840"/>
</dbReference>
<keyword evidence="1" id="KW-0812">Transmembrane</keyword>
<keyword evidence="4" id="KW-1185">Reference proteome</keyword>
<sequence>MNTQVFNQLLQSQDVWILFLISVFIGVCMIEELLYEHTHPLCLVCIVDGLLFQKFYDPLFFLVEEYLYIPLCLIGEEIYDFTSDFMVYILRILRLNDHLLYQHRVFCKK</sequence>
<keyword evidence="1" id="KW-0472">Membrane</keyword>
<dbReference type="AlphaFoldDB" id="A0A2K1K3W9"/>
<dbReference type="InParanoid" id="A0A2K1K3W9"/>
<reference evidence="2 4" key="1">
    <citation type="journal article" date="2008" name="Science">
        <title>The Physcomitrella genome reveals evolutionary insights into the conquest of land by plants.</title>
        <authorList>
            <person name="Rensing S."/>
            <person name="Lang D."/>
            <person name="Zimmer A."/>
            <person name="Terry A."/>
            <person name="Salamov A."/>
            <person name="Shapiro H."/>
            <person name="Nishiyama T."/>
            <person name="Perroud P.-F."/>
            <person name="Lindquist E."/>
            <person name="Kamisugi Y."/>
            <person name="Tanahashi T."/>
            <person name="Sakakibara K."/>
            <person name="Fujita T."/>
            <person name="Oishi K."/>
            <person name="Shin-I T."/>
            <person name="Kuroki Y."/>
            <person name="Toyoda A."/>
            <person name="Suzuki Y."/>
            <person name="Hashimoto A."/>
            <person name="Yamaguchi K."/>
            <person name="Sugano A."/>
            <person name="Kohara Y."/>
            <person name="Fujiyama A."/>
            <person name="Anterola A."/>
            <person name="Aoki S."/>
            <person name="Ashton N."/>
            <person name="Barbazuk W.B."/>
            <person name="Barker E."/>
            <person name="Bennetzen J."/>
            <person name="Bezanilla M."/>
            <person name="Blankenship R."/>
            <person name="Cho S.H."/>
            <person name="Dutcher S."/>
            <person name="Estelle M."/>
            <person name="Fawcett J.A."/>
            <person name="Gundlach H."/>
            <person name="Hanada K."/>
            <person name="Heyl A."/>
            <person name="Hicks K.A."/>
            <person name="Hugh J."/>
            <person name="Lohr M."/>
            <person name="Mayer K."/>
            <person name="Melkozernov A."/>
            <person name="Murata T."/>
            <person name="Nelson D."/>
            <person name="Pils B."/>
            <person name="Prigge M."/>
            <person name="Reiss B."/>
            <person name="Renner T."/>
            <person name="Rombauts S."/>
            <person name="Rushton P."/>
            <person name="Sanderfoot A."/>
            <person name="Schween G."/>
            <person name="Shiu S.-H."/>
            <person name="Stueber K."/>
            <person name="Theodoulou F.L."/>
            <person name="Tu H."/>
            <person name="Van de Peer Y."/>
            <person name="Verrier P.J."/>
            <person name="Waters E."/>
            <person name="Wood A."/>
            <person name="Yang L."/>
            <person name="Cove D."/>
            <person name="Cuming A."/>
            <person name="Hasebe M."/>
            <person name="Lucas S."/>
            <person name="Mishler D.B."/>
            <person name="Reski R."/>
            <person name="Grigoriev I."/>
            <person name="Quatrano R.S."/>
            <person name="Boore J.L."/>
        </authorList>
    </citation>
    <scope>NUCLEOTIDE SEQUENCE [LARGE SCALE GENOMIC DNA]</scope>
    <source>
        <strain evidence="3 4">cv. Gransden 2004</strain>
    </source>
</reference>
<organism evidence="2">
    <name type="scientific">Physcomitrium patens</name>
    <name type="common">Spreading-leaved earth moss</name>
    <name type="synonym">Physcomitrella patens</name>
    <dbReference type="NCBI Taxonomy" id="3218"/>
    <lineage>
        <taxon>Eukaryota</taxon>
        <taxon>Viridiplantae</taxon>
        <taxon>Streptophyta</taxon>
        <taxon>Embryophyta</taxon>
        <taxon>Bryophyta</taxon>
        <taxon>Bryophytina</taxon>
        <taxon>Bryopsida</taxon>
        <taxon>Funariidae</taxon>
        <taxon>Funariales</taxon>
        <taxon>Funariaceae</taxon>
        <taxon>Physcomitrium</taxon>
    </lineage>
</organism>
<name>A0A2K1K3W9_PHYPA</name>